<feature type="compositionally biased region" description="Low complexity" evidence="1">
    <location>
        <begin position="28"/>
        <end position="48"/>
    </location>
</feature>
<accession>A0A8C0U6P5</accession>
<dbReference type="PANTHER" id="PTHR24023:SF1112">
    <property type="entry name" value="COL_CUTICLE_N DOMAIN-CONTAINING PROTEIN-RELATED"/>
    <property type="match status" value="1"/>
</dbReference>
<feature type="region of interest" description="Disordered" evidence="1">
    <location>
        <begin position="503"/>
        <end position="553"/>
    </location>
</feature>
<dbReference type="GO" id="GO:0031012">
    <property type="term" value="C:extracellular matrix"/>
    <property type="evidence" value="ECO:0007669"/>
    <property type="project" value="TreeGrafter"/>
</dbReference>
<feature type="compositionally biased region" description="Polar residues" evidence="1">
    <location>
        <begin position="1"/>
        <end position="11"/>
    </location>
</feature>
<sequence>SSSGLKTSSHTGGSGVEKRSYSHGSGSGRLNSTSSSSSYRQAQSPSSTLTKSPGSTFERKTYVNRHATYEGITEHAMEGRQYSEIRVRLQSASPSGRWTELDDVKRLLKGSRSTSCSPTRSPSSTLPIPKKAVVETKMVTESSQSVSGTYDTTILNTALPSYMWSSTLPAGSSLGGYHNSSSLINAMSHSTGSVFGVPNNLAPSNHTLNLWTQWPTLISSLPSFTNIPGGTVLSSQGDDVLRKDCKFLLLEKEKAPAKEMELLVMSKDTGKVFNASNTGPLYLACTSYEREPLTGSFVEDTLKKEKQGFSSSYATDTGLKSDANGKNLFLQKCNRTFSFCLHYYLSLSKIRSGDAGGAVGSTPSWCPCGSCCSWWKWLLGLLLAWLFLLGLLFGLIALAEEVRKLKSRVEDLEKINGGLLAFNQGNSKIEKDVSRVDFLHGNSLSSTFPYENEESVWLMVKSRLNKEIERGEQSHKTDPYLISHSRALNAYCVFFPGIPGPIGHAGPEGPKGQKGSMGEPGMEGPMGQRGREGIPGPRGEPGPPGFGAKGDRGKSQVSCCHIKQRWIKARNCPSVVLFFVRGKRVWELCLWSVFCLSDLGTSWTFYVGDNVRHYLTGAQGPPGPPGPPGLITTADGVTLDYAELATRVMSYMTSKHYFGKLGTESCPQLSLCREEIRQYLIGPQGPPGPPGPGGDGMSLSLDYDDLTRRFINYLSSNGFISVSLCSFGSPAQSSYLLAGTVGNLYYPQTSNESFLSDPTATPLPVPWITTSWHSACQRACRVSAMPHSMLSLTLPISAYNSKPPVPGHAVHLPLLPAAYMSPLHLLPQHAAAVLPELLSNDAFNSAGRGILQDLMSYTAQGPAGPPGPPGPPGISKVFAAYGNVTADLMDFFRRQTWSFLIPSGDPGPMGPPGRQGHRGPKGEKGEKGRNTYYPQESRV</sequence>
<keyword evidence="2" id="KW-0812">Transmembrane</keyword>
<reference evidence="3" key="1">
    <citation type="submission" date="2025-08" db="UniProtKB">
        <authorList>
            <consortium name="Ensembl"/>
        </authorList>
    </citation>
    <scope>IDENTIFICATION</scope>
</reference>
<name>A0A8C0U6P5_CYACU</name>
<dbReference type="PANTHER" id="PTHR24023">
    <property type="entry name" value="COLLAGEN ALPHA"/>
    <property type="match status" value="1"/>
</dbReference>
<keyword evidence="4" id="KW-1185">Reference proteome</keyword>
<dbReference type="GO" id="GO:0030198">
    <property type="term" value="P:extracellular matrix organization"/>
    <property type="evidence" value="ECO:0007669"/>
    <property type="project" value="TreeGrafter"/>
</dbReference>
<evidence type="ECO:0000313" key="3">
    <source>
        <dbReference type="Ensembl" id="ENSCCEP00000004033.1"/>
    </source>
</evidence>
<feature type="region of interest" description="Disordered" evidence="1">
    <location>
        <begin position="1"/>
        <end position="62"/>
    </location>
</feature>
<dbReference type="Pfam" id="PF01391">
    <property type="entry name" value="Collagen"/>
    <property type="match status" value="1"/>
</dbReference>
<dbReference type="Proteomes" id="UP000694410">
    <property type="component" value="Unplaced"/>
</dbReference>
<evidence type="ECO:0000256" key="1">
    <source>
        <dbReference type="SAM" id="MobiDB-lite"/>
    </source>
</evidence>
<keyword evidence="2" id="KW-1133">Transmembrane helix</keyword>
<dbReference type="GO" id="GO:0005615">
    <property type="term" value="C:extracellular space"/>
    <property type="evidence" value="ECO:0007669"/>
    <property type="project" value="TreeGrafter"/>
</dbReference>
<protein>
    <submittedName>
        <fullName evidence="3">Collagen type XVII alpha 1 chain</fullName>
    </submittedName>
</protein>
<dbReference type="GO" id="GO:0030020">
    <property type="term" value="F:extracellular matrix structural constituent conferring tensile strength"/>
    <property type="evidence" value="ECO:0007669"/>
    <property type="project" value="TreeGrafter"/>
</dbReference>
<dbReference type="InterPro" id="IPR008160">
    <property type="entry name" value="Collagen"/>
</dbReference>
<reference evidence="3" key="2">
    <citation type="submission" date="2025-09" db="UniProtKB">
        <authorList>
            <consortium name="Ensembl"/>
        </authorList>
    </citation>
    <scope>IDENTIFICATION</scope>
</reference>
<evidence type="ECO:0000256" key="2">
    <source>
        <dbReference type="SAM" id="Phobius"/>
    </source>
</evidence>
<proteinExistence type="predicted"/>
<dbReference type="Ensembl" id="ENSCCET00000006742.1">
    <property type="protein sequence ID" value="ENSCCEP00000004033.1"/>
    <property type="gene ID" value="ENSCCEG00000004476.1"/>
</dbReference>
<feature type="transmembrane region" description="Helical" evidence="2">
    <location>
        <begin position="374"/>
        <end position="398"/>
    </location>
</feature>
<feature type="region of interest" description="Disordered" evidence="1">
    <location>
        <begin position="902"/>
        <end position="939"/>
    </location>
</feature>
<keyword evidence="2" id="KW-0472">Membrane</keyword>
<dbReference type="InterPro" id="IPR050149">
    <property type="entry name" value="Collagen_superfamily"/>
</dbReference>
<organism evidence="3 4">
    <name type="scientific">Cyanistes caeruleus</name>
    <name type="common">Eurasian blue tit</name>
    <name type="synonym">Parus caeruleus</name>
    <dbReference type="NCBI Taxonomy" id="156563"/>
    <lineage>
        <taxon>Eukaryota</taxon>
        <taxon>Metazoa</taxon>
        <taxon>Chordata</taxon>
        <taxon>Craniata</taxon>
        <taxon>Vertebrata</taxon>
        <taxon>Euteleostomi</taxon>
        <taxon>Archelosauria</taxon>
        <taxon>Archosauria</taxon>
        <taxon>Dinosauria</taxon>
        <taxon>Saurischia</taxon>
        <taxon>Theropoda</taxon>
        <taxon>Coelurosauria</taxon>
        <taxon>Aves</taxon>
        <taxon>Neognathae</taxon>
        <taxon>Neoaves</taxon>
        <taxon>Telluraves</taxon>
        <taxon>Australaves</taxon>
        <taxon>Passeriformes</taxon>
        <taxon>Paridae</taxon>
        <taxon>Cyanistes</taxon>
    </lineage>
</organism>
<feature type="compositionally biased region" description="Basic and acidic residues" evidence="1">
    <location>
        <begin position="920"/>
        <end position="929"/>
    </location>
</feature>
<feature type="compositionally biased region" description="Low complexity" evidence="1">
    <location>
        <begin position="503"/>
        <end position="528"/>
    </location>
</feature>
<dbReference type="AlphaFoldDB" id="A0A8C0U6P5"/>
<evidence type="ECO:0000313" key="4">
    <source>
        <dbReference type="Proteomes" id="UP000694410"/>
    </source>
</evidence>